<reference evidence="1 2" key="1">
    <citation type="submission" date="2020-05" db="EMBL/GenBank/DDBJ databases">
        <title>Complete closed genome sequence of Defluviicoccus vanus.</title>
        <authorList>
            <person name="Bessarab I."/>
            <person name="Arumugam K."/>
            <person name="Maszenan A.M."/>
            <person name="Seviour R.J."/>
            <person name="Williams R.B."/>
        </authorList>
    </citation>
    <scope>NUCLEOTIDE SEQUENCE [LARGE SCALE GENOMIC DNA]</scope>
    <source>
        <strain evidence="1 2">Ben 114</strain>
    </source>
</reference>
<keyword evidence="2" id="KW-1185">Reference proteome</keyword>
<evidence type="ECO:0000313" key="1">
    <source>
        <dbReference type="EMBL" id="QNT71422.1"/>
    </source>
</evidence>
<proteinExistence type="predicted"/>
<dbReference type="AlphaFoldDB" id="A0A7H1N6T6"/>
<dbReference type="Proteomes" id="UP000516369">
    <property type="component" value="Chromosome"/>
</dbReference>
<evidence type="ECO:0000313" key="2">
    <source>
        <dbReference type="Proteomes" id="UP000516369"/>
    </source>
</evidence>
<organism evidence="1 2">
    <name type="scientific">Defluviicoccus vanus</name>
    <dbReference type="NCBI Taxonomy" id="111831"/>
    <lineage>
        <taxon>Bacteria</taxon>
        <taxon>Pseudomonadati</taxon>
        <taxon>Pseudomonadota</taxon>
        <taxon>Alphaproteobacteria</taxon>
        <taxon>Rhodospirillales</taxon>
        <taxon>Rhodospirillaceae</taxon>
        <taxon>Defluviicoccus</taxon>
    </lineage>
</organism>
<dbReference type="KEGG" id="dvn:HQ394_18165"/>
<accession>A0A7H1N6T6</accession>
<dbReference type="EMBL" id="CP053923">
    <property type="protein sequence ID" value="QNT71422.1"/>
    <property type="molecule type" value="Genomic_DNA"/>
</dbReference>
<sequence length="80" mass="8264">MNTISDVAGLAALSICESILLSLTDLDIIEQGEAVCILEDAAAAHRGAIAEAKNPEAHEAAAVVIDRIIKGKNSVPRDNG</sequence>
<name>A0A7H1N6T6_9PROT</name>
<protein>
    <submittedName>
        <fullName evidence="1">Uncharacterized protein</fullName>
    </submittedName>
</protein>
<gene>
    <name evidence="1" type="ORF">HQ394_18165</name>
</gene>